<dbReference type="InterPro" id="IPR036259">
    <property type="entry name" value="MFS_trans_sf"/>
</dbReference>
<evidence type="ECO:0000256" key="2">
    <source>
        <dbReference type="ARBA" id="ARBA00022692"/>
    </source>
</evidence>
<comment type="subcellular location">
    <subcellularLocation>
        <location evidence="1">Membrane</location>
        <topology evidence="1">Multi-pass membrane protein</topology>
    </subcellularLocation>
</comment>
<dbReference type="PANTHER" id="PTHR23508:SF10">
    <property type="entry name" value="CARBOXYLIC ACID TRANSPORTER PROTEIN HOMOLOG"/>
    <property type="match status" value="1"/>
</dbReference>
<evidence type="ECO:0000256" key="3">
    <source>
        <dbReference type="ARBA" id="ARBA00022989"/>
    </source>
</evidence>
<feature type="transmembrane region" description="Helical" evidence="5">
    <location>
        <begin position="176"/>
        <end position="196"/>
    </location>
</feature>
<dbReference type="PANTHER" id="PTHR23508">
    <property type="entry name" value="CARBOXYLIC ACID TRANSPORTER PROTEIN HOMOLOG"/>
    <property type="match status" value="1"/>
</dbReference>
<accession>A0A6I6MLF2</accession>
<feature type="transmembrane region" description="Helical" evidence="5">
    <location>
        <begin position="345"/>
        <end position="370"/>
    </location>
</feature>
<sequence length="446" mass="45811">MPYTSGPTRPPRFAPSSYQWLIYAITFLIVLIDGYDTQAVSFAAPALREEIGGDHAALGALFSAGLFGGLVGGLVFGPLGDRIGRKPILLISLAIMAAGSFATAFANGVDQLSLLRFLTGIGLGGAIPGVIATAAEYAPRGRRSLVVALVFSGFPLGAVAGSITSALVLAEHGWRLIFIIGAIAPALLLLATALWLPESLALLERGGDAARARALRVRERLGARGGDLEGAEEARHYGPRGSVLQLFTEGRAAGTALIWTICFLSLLCTYGIVSWIPTLVREAGLPIEIAVLSSGALNIGSIFGNLMLARLGDRIPPFTAMATAYFIGALFVGAIGFASTSSTTMLLVCFAAGLFTIGAQLSVTAVVAAFYPTRVRATGIGWSFGIGRFGGVVGPTLAGLVLAQGASFEHFMMAVGAVSAAAGCGVLALSLASARASARAPAERIA</sequence>
<evidence type="ECO:0000256" key="1">
    <source>
        <dbReference type="ARBA" id="ARBA00004141"/>
    </source>
</evidence>
<dbReference type="PROSITE" id="PS50850">
    <property type="entry name" value="MFS"/>
    <property type="match status" value="1"/>
</dbReference>
<keyword evidence="2 5" id="KW-0812">Transmembrane</keyword>
<feature type="transmembrane region" description="Helical" evidence="5">
    <location>
        <begin position="146"/>
        <end position="170"/>
    </location>
</feature>
<evidence type="ECO:0000313" key="8">
    <source>
        <dbReference type="Proteomes" id="UP000431269"/>
    </source>
</evidence>
<dbReference type="GO" id="GO:0046943">
    <property type="term" value="F:carboxylic acid transmembrane transporter activity"/>
    <property type="evidence" value="ECO:0007669"/>
    <property type="project" value="TreeGrafter"/>
</dbReference>
<dbReference type="RefSeq" id="WP_158764805.1">
    <property type="nucleotide sequence ID" value="NZ_CP047045.1"/>
</dbReference>
<keyword evidence="4 5" id="KW-0472">Membrane</keyword>
<evidence type="ECO:0000259" key="6">
    <source>
        <dbReference type="PROSITE" id="PS50850"/>
    </source>
</evidence>
<dbReference type="InterPro" id="IPR020846">
    <property type="entry name" value="MFS_dom"/>
</dbReference>
<feature type="transmembrane region" description="Helical" evidence="5">
    <location>
        <begin position="382"/>
        <end position="405"/>
    </location>
</feature>
<dbReference type="EMBL" id="CP047045">
    <property type="protein sequence ID" value="QGZ93814.1"/>
    <property type="molecule type" value="Genomic_DNA"/>
</dbReference>
<proteinExistence type="predicted"/>
<feature type="transmembrane region" description="Helical" evidence="5">
    <location>
        <begin position="56"/>
        <end position="76"/>
    </location>
</feature>
<evidence type="ECO:0000313" key="7">
    <source>
        <dbReference type="EMBL" id="QGZ93814.1"/>
    </source>
</evidence>
<evidence type="ECO:0000256" key="4">
    <source>
        <dbReference type="ARBA" id="ARBA00023136"/>
    </source>
</evidence>
<dbReference type="CDD" id="cd17365">
    <property type="entry name" value="MFS_PcaK_like"/>
    <property type="match status" value="1"/>
</dbReference>
<protein>
    <submittedName>
        <fullName evidence="7">4-hydroxybenzoate transporter PcaK</fullName>
    </submittedName>
</protein>
<keyword evidence="8" id="KW-1185">Reference proteome</keyword>
<dbReference type="KEGG" id="tsv:DSM104635_00627"/>
<feature type="transmembrane region" description="Helical" evidence="5">
    <location>
        <begin position="320"/>
        <end position="339"/>
    </location>
</feature>
<dbReference type="InterPro" id="IPR011701">
    <property type="entry name" value="MFS"/>
</dbReference>
<feature type="transmembrane region" description="Helical" evidence="5">
    <location>
        <begin position="88"/>
        <end position="108"/>
    </location>
</feature>
<feature type="transmembrane region" description="Helical" evidence="5">
    <location>
        <begin position="289"/>
        <end position="308"/>
    </location>
</feature>
<name>A0A6I6MLF2_9CAUL</name>
<dbReference type="Gene3D" id="1.20.1250.20">
    <property type="entry name" value="MFS general substrate transporter like domains"/>
    <property type="match status" value="1"/>
</dbReference>
<dbReference type="AlphaFoldDB" id="A0A6I6MLF2"/>
<dbReference type="GO" id="GO:0005886">
    <property type="term" value="C:plasma membrane"/>
    <property type="evidence" value="ECO:0007669"/>
    <property type="project" value="TreeGrafter"/>
</dbReference>
<feature type="domain" description="Major facilitator superfamily (MFS) profile" evidence="6">
    <location>
        <begin position="22"/>
        <end position="435"/>
    </location>
</feature>
<reference evidence="8" key="1">
    <citation type="submission" date="2019-12" db="EMBL/GenBank/DDBJ databases">
        <title>Complete genome of Terracaulis silvestris 0127_4.</title>
        <authorList>
            <person name="Vieira S."/>
            <person name="Riedel T."/>
            <person name="Sproer C."/>
            <person name="Pascual J."/>
            <person name="Boedeker C."/>
            <person name="Overmann J."/>
        </authorList>
    </citation>
    <scope>NUCLEOTIDE SEQUENCE [LARGE SCALE GENOMIC DNA]</scope>
    <source>
        <strain evidence="8">0127_4</strain>
    </source>
</reference>
<feature type="transmembrane region" description="Helical" evidence="5">
    <location>
        <begin position="411"/>
        <end position="434"/>
    </location>
</feature>
<dbReference type="Proteomes" id="UP000431269">
    <property type="component" value="Chromosome"/>
</dbReference>
<feature type="transmembrane region" description="Helical" evidence="5">
    <location>
        <begin position="20"/>
        <end position="44"/>
    </location>
</feature>
<dbReference type="SUPFAM" id="SSF103473">
    <property type="entry name" value="MFS general substrate transporter"/>
    <property type="match status" value="1"/>
</dbReference>
<feature type="transmembrane region" description="Helical" evidence="5">
    <location>
        <begin position="256"/>
        <end position="277"/>
    </location>
</feature>
<evidence type="ECO:0000256" key="5">
    <source>
        <dbReference type="SAM" id="Phobius"/>
    </source>
</evidence>
<gene>
    <name evidence="7" type="primary">pcaK</name>
    <name evidence="7" type="ORF">DSM104635_00627</name>
</gene>
<keyword evidence="3 5" id="KW-1133">Transmembrane helix</keyword>
<organism evidence="7 8">
    <name type="scientific">Terricaulis silvestris</name>
    <dbReference type="NCBI Taxonomy" id="2686094"/>
    <lineage>
        <taxon>Bacteria</taxon>
        <taxon>Pseudomonadati</taxon>
        <taxon>Pseudomonadota</taxon>
        <taxon>Alphaproteobacteria</taxon>
        <taxon>Caulobacterales</taxon>
        <taxon>Caulobacteraceae</taxon>
        <taxon>Terricaulis</taxon>
    </lineage>
</organism>
<dbReference type="Pfam" id="PF07690">
    <property type="entry name" value="MFS_1"/>
    <property type="match status" value="1"/>
</dbReference>
<feature type="transmembrane region" description="Helical" evidence="5">
    <location>
        <begin position="114"/>
        <end position="134"/>
    </location>
</feature>